<evidence type="ECO:0000256" key="4">
    <source>
        <dbReference type="ARBA" id="ARBA00011209"/>
    </source>
</evidence>
<proteinExistence type="inferred from homology"/>
<evidence type="ECO:0000256" key="1">
    <source>
        <dbReference type="ARBA" id="ARBA00001946"/>
    </source>
</evidence>
<dbReference type="GO" id="GO:0009328">
    <property type="term" value="C:phenylalanine-tRNA ligase complex"/>
    <property type="evidence" value="ECO:0007669"/>
    <property type="project" value="TreeGrafter"/>
</dbReference>
<keyword evidence="11" id="KW-0460">Magnesium</keyword>
<dbReference type="Gene3D" id="3.30.56.10">
    <property type="match status" value="1"/>
</dbReference>
<reference evidence="17" key="1">
    <citation type="submission" date="2018-01" db="EMBL/GenBank/DDBJ databases">
        <authorList>
            <person name="Mao J.F."/>
        </authorList>
    </citation>
    <scope>NUCLEOTIDE SEQUENCE</scope>
    <source>
        <strain evidence="17">Huo1</strain>
        <tissue evidence="17">Leaf</tissue>
    </source>
</reference>
<dbReference type="FunFam" id="3.50.40.10:FF:000002">
    <property type="entry name" value="phenylalanine--tRNA ligase beta subunit"/>
    <property type="match status" value="1"/>
</dbReference>
<evidence type="ECO:0000256" key="12">
    <source>
        <dbReference type="ARBA" id="ARBA00022917"/>
    </source>
</evidence>
<dbReference type="GO" id="GO:0046872">
    <property type="term" value="F:metal ion binding"/>
    <property type="evidence" value="ECO:0007669"/>
    <property type="project" value="UniProtKB-KW"/>
</dbReference>
<dbReference type="InterPro" id="IPR020825">
    <property type="entry name" value="Phe-tRNA_synthase-like_B3/B4"/>
</dbReference>
<evidence type="ECO:0000256" key="3">
    <source>
        <dbReference type="ARBA" id="ARBA00007438"/>
    </source>
</evidence>
<dbReference type="Pfam" id="PF18262">
    <property type="entry name" value="PhetRS_B1"/>
    <property type="match status" value="1"/>
</dbReference>
<dbReference type="PANTHER" id="PTHR10947">
    <property type="entry name" value="PHENYLALANYL-TRNA SYNTHETASE BETA CHAIN AND LEUCINE-RICH REPEAT-CONTAINING PROTEIN 47"/>
    <property type="match status" value="1"/>
</dbReference>
<sequence length="333" mass="38008">MPTVSVGRDRLFAALGRTYMESDSFLISGRDKAQEEFEDLCFKFGIELDDVTTEKAIIRKEKHLEEVEPSEDEEVIYKIEVPANRYDLLCLEGLSQALRIFAGLDPIPTYTVANISKESMLKMHVKPETSQIRPYVVCAVLRGVTFDEARYNSFIDLQDRLHQNICRRRTLVAIGTHDLDTIEGPFTYEVLSPKDIKFTPLKQTRNFSADELMEFYKKDLKLKKTVLSLPPIINGAHSAITLETKNVFIECTATDLTKANIVLNTMVTMFSMYCERKFEVEPVEVTYTDGRSYVSPDLSLYQMEVPLSYITKLIGVSLPAHEVSYSFDDQFPS</sequence>
<dbReference type="EC" id="6.1.1.20" evidence="5"/>
<feature type="domain" description="B3/B4 tRNA-binding" evidence="16">
    <location>
        <begin position="132"/>
        <end position="275"/>
    </location>
</feature>
<dbReference type="InterPro" id="IPR009061">
    <property type="entry name" value="DNA-bd_dom_put_sf"/>
</dbReference>
<evidence type="ECO:0000256" key="11">
    <source>
        <dbReference type="ARBA" id="ARBA00022842"/>
    </source>
</evidence>
<evidence type="ECO:0000256" key="9">
    <source>
        <dbReference type="ARBA" id="ARBA00022741"/>
    </source>
</evidence>
<dbReference type="SMART" id="SM00873">
    <property type="entry name" value="B3_4"/>
    <property type="match status" value="1"/>
</dbReference>
<keyword evidence="6" id="KW-0963">Cytoplasm</keyword>
<dbReference type="Proteomes" id="UP000298416">
    <property type="component" value="Unassembled WGS sequence"/>
</dbReference>
<dbReference type="SUPFAM" id="SSF46955">
    <property type="entry name" value="Putative DNA-binding domain"/>
    <property type="match status" value="1"/>
</dbReference>
<dbReference type="GO" id="GO:0005524">
    <property type="term" value="F:ATP binding"/>
    <property type="evidence" value="ECO:0007669"/>
    <property type="project" value="UniProtKB-KW"/>
</dbReference>
<keyword evidence="9" id="KW-0547">Nucleotide-binding</keyword>
<evidence type="ECO:0000256" key="14">
    <source>
        <dbReference type="ARBA" id="ARBA00033189"/>
    </source>
</evidence>
<keyword evidence="12" id="KW-0648">Protein biosynthesis</keyword>
<keyword evidence="7" id="KW-0436">Ligase</keyword>
<comment type="subunit">
    <text evidence="4">Tetramer of two alpha and two beta subunits.</text>
</comment>
<dbReference type="GO" id="GO:0004826">
    <property type="term" value="F:phenylalanine-tRNA ligase activity"/>
    <property type="evidence" value="ECO:0007669"/>
    <property type="project" value="UniProtKB-EC"/>
</dbReference>
<protein>
    <recommendedName>
        <fullName evidence="5">phenylalanine--tRNA ligase</fullName>
        <ecNumber evidence="5">6.1.1.20</ecNumber>
    </recommendedName>
    <alternativeName>
        <fullName evidence="14">Phenylalanyl-tRNA synthetase beta subunit</fullName>
    </alternativeName>
</protein>
<evidence type="ECO:0000256" key="5">
    <source>
        <dbReference type="ARBA" id="ARBA00012814"/>
    </source>
</evidence>
<evidence type="ECO:0000256" key="8">
    <source>
        <dbReference type="ARBA" id="ARBA00022723"/>
    </source>
</evidence>
<evidence type="ECO:0000256" key="7">
    <source>
        <dbReference type="ARBA" id="ARBA00022598"/>
    </source>
</evidence>
<keyword evidence="8" id="KW-0479">Metal-binding</keyword>
<dbReference type="GO" id="GO:0006432">
    <property type="term" value="P:phenylalanyl-tRNA aminoacylation"/>
    <property type="evidence" value="ECO:0007669"/>
    <property type="project" value="InterPro"/>
</dbReference>
<keyword evidence="13" id="KW-0030">Aminoacyl-tRNA synthetase</keyword>
<evidence type="ECO:0000256" key="2">
    <source>
        <dbReference type="ARBA" id="ARBA00004496"/>
    </source>
</evidence>
<organism evidence="17">
    <name type="scientific">Salvia splendens</name>
    <name type="common">Scarlet sage</name>
    <dbReference type="NCBI Taxonomy" id="180675"/>
    <lineage>
        <taxon>Eukaryota</taxon>
        <taxon>Viridiplantae</taxon>
        <taxon>Streptophyta</taxon>
        <taxon>Embryophyta</taxon>
        <taxon>Tracheophyta</taxon>
        <taxon>Spermatophyta</taxon>
        <taxon>Magnoliopsida</taxon>
        <taxon>eudicotyledons</taxon>
        <taxon>Gunneridae</taxon>
        <taxon>Pentapetalae</taxon>
        <taxon>asterids</taxon>
        <taxon>lamiids</taxon>
        <taxon>Lamiales</taxon>
        <taxon>Lamiaceae</taxon>
        <taxon>Nepetoideae</taxon>
        <taxon>Mentheae</taxon>
        <taxon>Salviinae</taxon>
        <taxon>Salvia</taxon>
        <taxon>Salvia subgen. Calosphace</taxon>
        <taxon>core Calosphace</taxon>
    </lineage>
</organism>
<comment type="cofactor">
    <cofactor evidence="1">
        <name>Mg(2+)</name>
        <dbReference type="ChEBI" id="CHEBI:18420"/>
    </cofactor>
</comment>
<gene>
    <name evidence="17" type="ORF">SASPL_132306</name>
</gene>
<dbReference type="InterPro" id="IPR005146">
    <property type="entry name" value="B3/B4_tRNA-bd"/>
</dbReference>
<evidence type="ECO:0000259" key="16">
    <source>
        <dbReference type="SMART" id="SM00873"/>
    </source>
</evidence>
<keyword evidence="18" id="KW-1185">Reference proteome</keyword>
<dbReference type="Gene3D" id="3.50.40.10">
    <property type="entry name" value="Phenylalanyl-trna Synthetase, Chain B, domain 3"/>
    <property type="match status" value="1"/>
</dbReference>
<dbReference type="InterPro" id="IPR045060">
    <property type="entry name" value="Phe-tRNA-ligase_IIc_bsu"/>
</dbReference>
<dbReference type="EMBL" id="PNBA02000011">
    <property type="protein sequence ID" value="KAG6409271.1"/>
    <property type="molecule type" value="Genomic_DNA"/>
</dbReference>
<dbReference type="PANTHER" id="PTHR10947:SF0">
    <property type="entry name" value="PHENYLALANINE--TRNA LIGASE BETA SUBUNIT"/>
    <property type="match status" value="1"/>
</dbReference>
<dbReference type="SUPFAM" id="SSF56037">
    <property type="entry name" value="PheT/TilS domain"/>
    <property type="match status" value="1"/>
</dbReference>
<dbReference type="InterPro" id="IPR040659">
    <property type="entry name" value="PhetRS_B1"/>
</dbReference>
<evidence type="ECO:0000256" key="13">
    <source>
        <dbReference type="ARBA" id="ARBA00023146"/>
    </source>
</evidence>
<keyword evidence="10" id="KW-0067">ATP-binding</keyword>
<evidence type="ECO:0000313" key="18">
    <source>
        <dbReference type="Proteomes" id="UP000298416"/>
    </source>
</evidence>
<evidence type="ECO:0000256" key="15">
    <source>
        <dbReference type="ARBA" id="ARBA00049255"/>
    </source>
</evidence>
<dbReference type="Pfam" id="PF03483">
    <property type="entry name" value="B3_4"/>
    <property type="match status" value="1"/>
</dbReference>
<dbReference type="GO" id="GO:0003723">
    <property type="term" value="F:RNA binding"/>
    <property type="evidence" value="ECO:0007669"/>
    <property type="project" value="InterPro"/>
</dbReference>
<evidence type="ECO:0000256" key="10">
    <source>
        <dbReference type="ARBA" id="ARBA00022840"/>
    </source>
</evidence>
<dbReference type="AlphaFoldDB" id="A0A8X8ZLP7"/>
<comment type="subcellular location">
    <subcellularLocation>
        <location evidence="2">Cytoplasm</location>
    </subcellularLocation>
</comment>
<evidence type="ECO:0000313" key="17">
    <source>
        <dbReference type="EMBL" id="KAG6409271.1"/>
    </source>
</evidence>
<comment type="catalytic activity">
    <reaction evidence="15">
        <text>tRNA(Phe) + L-phenylalanine + ATP = L-phenylalanyl-tRNA(Phe) + AMP + diphosphate + H(+)</text>
        <dbReference type="Rhea" id="RHEA:19413"/>
        <dbReference type="Rhea" id="RHEA-COMP:9668"/>
        <dbReference type="Rhea" id="RHEA-COMP:9699"/>
        <dbReference type="ChEBI" id="CHEBI:15378"/>
        <dbReference type="ChEBI" id="CHEBI:30616"/>
        <dbReference type="ChEBI" id="CHEBI:33019"/>
        <dbReference type="ChEBI" id="CHEBI:58095"/>
        <dbReference type="ChEBI" id="CHEBI:78442"/>
        <dbReference type="ChEBI" id="CHEBI:78531"/>
        <dbReference type="ChEBI" id="CHEBI:456215"/>
        <dbReference type="EC" id="6.1.1.20"/>
    </reaction>
</comment>
<reference evidence="17" key="2">
    <citation type="submission" date="2020-08" db="EMBL/GenBank/DDBJ databases">
        <title>Plant Genome Project.</title>
        <authorList>
            <person name="Zhang R.-G."/>
        </authorList>
    </citation>
    <scope>NUCLEOTIDE SEQUENCE</scope>
    <source>
        <strain evidence="17">Huo1</strain>
        <tissue evidence="17">Leaf</tissue>
    </source>
</reference>
<accession>A0A8X8ZLP7</accession>
<evidence type="ECO:0000256" key="6">
    <source>
        <dbReference type="ARBA" id="ARBA00022490"/>
    </source>
</evidence>
<name>A0A8X8ZLP7_SALSN</name>
<comment type="caution">
    <text evidence="17">The sequence shown here is derived from an EMBL/GenBank/DDBJ whole genome shotgun (WGS) entry which is preliminary data.</text>
</comment>
<dbReference type="FunFam" id="3.30.56.10:FF:000005">
    <property type="entry name" value="Phenylalanine--tRNA ligase beta subunit"/>
    <property type="match status" value="1"/>
</dbReference>
<comment type="similarity">
    <text evidence="3">Belongs to the phenylalanyl-tRNA synthetase beta subunit family. Type 2 subfamily.</text>
</comment>